<evidence type="ECO:0000313" key="1">
    <source>
        <dbReference type="EMBL" id="RNI22031.1"/>
    </source>
</evidence>
<accession>A0A3M9M8Z9</accession>
<sequence length="80" mass="9553">MPGDVWVGQKQAIEVFMARYGFEESDVKFDSLKKAYQRYWNKKLKTSKQKLKGVDFLPFLFSLQTVKALDSRYRQKKVRK</sequence>
<name>A0A3M9M8Z9_9BACT</name>
<dbReference type="AlphaFoldDB" id="A0A3M9M8Z9"/>
<dbReference type="Proteomes" id="UP000272117">
    <property type="component" value="Unassembled WGS sequence"/>
</dbReference>
<gene>
    <name evidence="1" type="ORF">EFB08_23145</name>
</gene>
<dbReference type="EMBL" id="RJJD01000023">
    <property type="protein sequence ID" value="RNI22031.1"/>
    <property type="molecule type" value="Genomic_DNA"/>
</dbReference>
<organism evidence="1 2">
    <name type="scientific">Rufibacter latericius</name>
    <dbReference type="NCBI Taxonomy" id="2487040"/>
    <lineage>
        <taxon>Bacteria</taxon>
        <taxon>Pseudomonadati</taxon>
        <taxon>Bacteroidota</taxon>
        <taxon>Cytophagia</taxon>
        <taxon>Cytophagales</taxon>
        <taxon>Hymenobacteraceae</taxon>
        <taxon>Rufibacter</taxon>
    </lineage>
</organism>
<keyword evidence="2" id="KW-1185">Reference proteome</keyword>
<reference evidence="1 2" key="1">
    <citation type="submission" date="2018-11" db="EMBL/GenBank/DDBJ databases">
        <title>Rufibacter latericius sp. nov., isolated from water in Baiyang Lake.</title>
        <authorList>
            <person name="Yang Y."/>
        </authorList>
    </citation>
    <scope>NUCLEOTIDE SEQUENCE [LARGE SCALE GENOMIC DNA]</scope>
    <source>
        <strain evidence="1 2">R-22-1c-1</strain>
    </source>
</reference>
<evidence type="ECO:0000313" key="2">
    <source>
        <dbReference type="Proteomes" id="UP000272117"/>
    </source>
</evidence>
<protein>
    <submittedName>
        <fullName evidence="1">Uncharacterized protein</fullName>
    </submittedName>
</protein>
<proteinExistence type="predicted"/>
<comment type="caution">
    <text evidence="1">The sequence shown here is derived from an EMBL/GenBank/DDBJ whole genome shotgun (WGS) entry which is preliminary data.</text>
</comment>